<name>A0A1B3B754_ATHLE</name>
<comment type="caution">
    <text evidence="10">Lacks conserved residue(s) required for the propagation of feature annotation.</text>
</comment>
<evidence type="ECO:0000256" key="10">
    <source>
        <dbReference type="RuleBase" id="RU351113"/>
    </source>
</evidence>
<feature type="transmembrane region" description="Helical" evidence="10">
    <location>
        <begin position="367"/>
        <end position="386"/>
    </location>
</feature>
<keyword evidence="7 10" id="KW-0472">Membrane</keyword>
<dbReference type="EMBL" id="KT588113">
    <property type="protein sequence ID" value="AOE48023.1"/>
    <property type="molecule type" value="mRNA"/>
</dbReference>
<feature type="transmembrane region" description="Helical" evidence="10">
    <location>
        <begin position="297"/>
        <end position="318"/>
    </location>
</feature>
<feature type="transmembrane region" description="Helical" evidence="10">
    <location>
        <begin position="38"/>
        <end position="56"/>
    </location>
</feature>
<evidence type="ECO:0000256" key="3">
    <source>
        <dbReference type="ARBA" id="ARBA00022606"/>
    </source>
</evidence>
<organism evidence="11">
    <name type="scientific">Athetis lepigone</name>
    <name type="common">Moth</name>
    <name type="synonym">Proxenus lepigone</name>
    <dbReference type="NCBI Taxonomy" id="1223490"/>
    <lineage>
        <taxon>Eukaryota</taxon>
        <taxon>Metazoa</taxon>
        <taxon>Ecdysozoa</taxon>
        <taxon>Arthropoda</taxon>
        <taxon>Hexapoda</taxon>
        <taxon>Insecta</taxon>
        <taxon>Pterygota</taxon>
        <taxon>Neoptera</taxon>
        <taxon>Endopterygota</taxon>
        <taxon>Lepidoptera</taxon>
        <taxon>Glossata</taxon>
        <taxon>Ditrysia</taxon>
        <taxon>Noctuoidea</taxon>
        <taxon>Noctuidae</taxon>
        <taxon>Noctuinae</taxon>
        <taxon>Athetis</taxon>
    </lineage>
</organism>
<keyword evidence="5 10" id="KW-0552">Olfaction</keyword>
<keyword evidence="2" id="KW-1003">Cell membrane</keyword>
<evidence type="ECO:0000313" key="11">
    <source>
        <dbReference type="EMBL" id="AOE48023.1"/>
    </source>
</evidence>
<evidence type="ECO:0000256" key="6">
    <source>
        <dbReference type="ARBA" id="ARBA00022989"/>
    </source>
</evidence>
<comment type="similarity">
    <text evidence="10">Belongs to the insect chemoreceptor superfamily. Heteromeric odorant receptor channel (TC 1.A.69) family.</text>
</comment>
<evidence type="ECO:0000256" key="2">
    <source>
        <dbReference type="ARBA" id="ARBA00022475"/>
    </source>
</evidence>
<dbReference type="GO" id="GO:0005886">
    <property type="term" value="C:plasma membrane"/>
    <property type="evidence" value="ECO:0007669"/>
    <property type="project" value="UniProtKB-SubCell"/>
</dbReference>
<dbReference type="GO" id="GO:0007165">
    <property type="term" value="P:signal transduction"/>
    <property type="evidence" value="ECO:0007669"/>
    <property type="project" value="UniProtKB-KW"/>
</dbReference>
<evidence type="ECO:0000256" key="5">
    <source>
        <dbReference type="ARBA" id="ARBA00022725"/>
    </source>
</evidence>
<dbReference type="Pfam" id="PF02949">
    <property type="entry name" value="7tm_6"/>
    <property type="match status" value="1"/>
</dbReference>
<feature type="transmembrane region" description="Helical" evidence="10">
    <location>
        <begin position="266"/>
        <end position="291"/>
    </location>
</feature>
<comment type="subcellular location">
    <subcellularLocation>
        <location evidence="1 10">Cell membrane</location>
        <topology evidence="1 10">Multi-pass membrane protein</topology>
    </subcellularLocation>
</comment>
<proteinExistence type="evidence at transcript level"/>
<accession>A0A1B3B754</accession>
<dbReference type="GO" id="GO:0005549">
    <property type="term" value="F:odorant binding"/>
    <property type="evidence" value="ECO:0007669"/>
    <property type="project" value="InterPro"/>
</dbReference>
<keyword evidence="3 10" id="KW-0716">Sensory transduction</keyword>
<protein>
    <recommendedName>
        <fullName evidence="10">Odorant receptor</fullName>
    </recommendedName>
</protein>
<sequence length="394" mass="46281">MVLYQVDCFERNLKFLKFLSIWPDDNPTRCYKYCSKTFITIFVFLFYILFTINFFFLPRSMDIFINDMMFFFTDCSVLSKVMTFLLMREKINKILDILESDIFQPEDPEEKDIVKRAKDFNKLYWKIVAYISNISNYTNFLPFILHFVKGTELRFPVCAYSFLTDPLKSMLIYPLYIYQALGITFHMLYNVNVDTFFLGLMVLTIAQLEVLDVRLRKVTDVNKLDGGVNETSNESIDRNKVAVIKINKCIIHFDEVNRFRSLVEDVFSVTLFVQFSMASCVICVCLMRFTMPAPLDYLFFLGTYMIAMILQIIVPCWFGSKIMDKSRQLAFSVYNCDWTTTSRQFKSNMRLFVERTNKPLTITGGKMFCLSLSAFTSIINSAYSFFTLLQQMQD</sequence>
<evidence type="ECO:0000256" key="7">
    <source>
        <dbReference type="ARBA" id="ARBA00023136"/>
    </source>
</evidence>
<keyword evidence="8 10" id="KW-0675">Receptor</keyword>
<dbReference type="GO" id="GO:0004984">
    <property type="term" value="F:olfactory receptor activity"/>
    <property type="evidence" value="ECO:0007669"/>
    <property type="project" value="InterPro"/>
</dbReference>
<keyword evidence="4 10" id="KW-0812">Transmembrane</keyword>
<feature type="transmembrane region" description="Helical" evidence="10">
    <location>
        <begin position="170"/>
        <end position="189"/>
    </location>
</feature>
<evidence type="ECO:0000256" key="1">
    <source>
        <dbReference type="ARBA" id="ARBA00004651"/>
    </source>
</evidence>
<dbReference type="PANTHER" id="PTHR21137:SF35">
    <property type="entry name" value="ODORANT RECEPTOR 19A-RELATED"/>
    <property type="match status" value="1"/>
</dbReference>
<keyword evidence="9 10" id="KW-0807">Transducer</keyword>
<dbReference type="PANTHER" id="PTHR21137">
    <property type="entry name" value="ODORANT RECEPTOR"/>
    <property type="match status" value="1"/>
</dbReference>
<evidence type="ECO:0000256" key="9">
    <source>
        <dbReference type="ARBA" id="ARBA00023224"/>
    </source>
</evidence>
<keyword evidence="6 10" id="KW-1133">Transmembrane helix</keyword>
<evidence type="ECO:0000256" key="8">
    <source>
        <dbReference type="ARBA" id="ARBA00023170"/>
    </source>
</evidence>
<dbReference type="InterPro" id="IPR004117">
    <property type="entry name" value="7tm6_olfct_rcpt"/>
</dbReference>
<feature type="transmembrane region" description="Helical" evidence="10">
    <location>
        <begin position="68"/>
        <end position="87"/>
    </location>
</feature>
<reference evidence="11" key="1">
    <citation type="journal article" date="2016" name="J. Asia-Pac. Entomol.">
        <title>Molecular identification and sex distribution of two chemosensory receptor families in Athetis lepigone by antennal transcriptome analysis.</title>
        <authorList>
            <person name="Zhang Y.-N."/>
            <person name="Ma J.-F."/>
            <person name="Sun L."/>
            <person name="Dong Z.-P."/>
            <person name="Li Z.-Q."/>
            <person name="Zhu X.-Y."/>
            <person name="Wang Y."/>
            <person name="Wang L."/>
            <person name="Deng D.-G."/>
            <person name="Li J.-B."/>
        </authorList>
    </citation>
    <scope>NUCLEOTIDE SEQUENCE</scope>
</reference>
<dbReference type="AlphaFoldDB" id="A0A1B3B754"/>
<evidence type="ECO:0000256" key="4">
    <source>
        <dbReference type="ARBA" id="ARBA00022692"/>
    </source>
</evidence>